<dbReference type="CDD" id="cd02440">
    <property type="entry name" value="AdoMet_MTases"/>
    <property type="match status" value="1"/>
</dbReference>
<keyword evidence="3" id="KW-1185">Reference proteome</keyword>
<dbReference type="SUPFAM" id="SSF48452">
    <property type="entry name" value="TPR-like"/>
    <property type="match status" value="1"/>
</dbReference>
<dbReference type="AlphaFoldDB" id="A0A858R909"/>
<gene>
    <name evidence="2" type="ORF">HHL28_12930</name>
</gene>
<protein>
    <submittedName>
        <fullName evidence="2">Tetratricopeptide repeat protein</fullName>
    </submittedName>
</protein>
<name>A0A858R909_9PROT</name>
<dbReference type="GO" id="GO:0097363">
    <property type="term" value="F:protein O-acetylglucosaminyltransferase activity"/>
    <property type="evidence" value="ECO:0007669"/>
    <property type="project" value="TreeGrafter"/>
</dbReference>
<dbReference type="InterPro" id="IPR029063">
    <property type="entry name" value="SAM-dependent_MTases_sf"/>
</dbReference>
<dbReference type="Proteomes" id="UP000501891">
    <property type="component" value="Chromosome"/>
</dbReference>
<dbReference type="PANTHER" id="PTHR44366:SF1">
    <property type="entry name" value="UDP-N-ACETYLGLUCOSAMINE--PEPTIDE N-ACETYLGLUCOSAMINYLTRANSFERASE 110 KDA SUBUNIT"/>
    <property type="match status" value="1"/>
</dbReference>
<evidence type="ECO:0000313" key="3">
    <source>
        <dbReference type="Proteomes" id="UP000501891"/>
    </source>
</evidence>
<dbReference type="GO" id="GO:0006493">
    <property type="term" value="P:protein O-linked glycosylation"/>
    <property type="evidence" value="ECO:0007669"/>
    <property type="project" value="InterPro"/>
</dbReference>
<keyword evidence="1" id="KW-0802">TPR repeat</keyword>
<feature type="repeat" description="TPR" evidence="1">
    <location>
        <begin position="128"/>
        <end position="161"/>
    </location>
</feature>
<sequence>MNRRDRRRQLAELPKAPDLSARFANDVKIATTLHKQGRLKEAVDVYRKVVKVYEGHPDVRVAWSNLGAALQGLGKFDDAVIALKKARALKPDHPPPHHNLGMALLQQNKLEEALESLTRAIELDPNFHDAWVGLGIACEKLGDMGRAEDACRRALAADPRSLQARFNLANVLRQTGRPDAAKAELEACLAQEPNFAEAIYTLGRLEEVGGNPAAAAERYLATLKLVPQAEPVHNQLGQALQALAERDPEQARRLAATWRETYPDSPIAQHRAAALLGEGTTRASDDFLVNQFNPFAEIYDEAMAAVDNHAPELLLAALGKVLGEPTGGLSVLDAGCGTGLLAPGLKPYAKALTGVDLSPGMVEKARARGLYDSLEVAELTAWLAGQAGRFDLMAAGDVLPYLGDLAGPVSTLAGALAPGGTLGLTAERLEEGTWTLLPTGRYSHSETYLRQVLESAGLTVATLHEEVLRREGGEPVVGYVVVAGKA</sequence>
<dbReference type="Pfam" id="PF13432">
    <property type="entry name" value="TPR_16"/>
    <property type="match status" value="2"/>
</dbReference>
<dbReference type="Gene3D" id="1.25.40.10">
    <property type="entry name" value="Tetratricopeptide repeat domain"/>
    <property type="match status" value="2"/>
</dbReference>
<feature type="repeat" description="TPR" evidence="1">
    <location>
        <begin position="94"/>
        <end position="127"/>
    </location>
</feature>
<dbReference type="KEGG" id="acru:HHL28_12930"/>
<dbReference type="PROSITE" id="PS50293">
    <property type="entry name" value="TPR_REGION"/>
    <property type="match status" value="1"/>
</dbReference>
<dbReference type="InterPro" id="IPR037919">
    <property type="entry name" value="OGT"/>
</dbReference>
<reference evidence="2" key="1">
    <citation type="submission" date="2020-04" db="EMBL/GenBank/DDBJ databases">
        <title>A desert anoxygenic phototrophic bacterium fixes CO2 using RubisCO under aerobic conditions.</title>
        <authorList>
            <person name="Tang K."/>
        </authorList>
    </citation>
    <scope>NUCLEOTIDE SEQUENCE [LARGE SCALE GENOMIC DNA]</scope>
    <source>
        <strain evidence="2">MIMtkB3</strain>
    </source>
</reference>
<organism evidence="2 3">
    <name type="scientific">Aerophototrophica crusticola</name>
    <dbReference type="NCBI Taxonomy" id="1709002"/>
    <lineage>
        <taxon>Bacteria</taxon>
        <taxon>Pseudomonadati</taxon>
        <taxon>Pseudomonadota</taxon>
        <taxon>Alphaproteobacteria</taxon>
        <taxon>Rhodospirillales</taxon>
        <taxon>Rhodospirillaceae</taxon>
        <taxon>Aerophototrophica</taxon>
    </lineage>
</organism>
<dbReference type="InterPro" id="IPR011990">
    <property type="entry name" value="TPR-like_helical_dom_sf"/>
</dbReference>
<dbReference type="Gene3D" id="3.40.50.150">
    <property type="entry name" value="Vaccinia Virus protein VP39"/>
    <property type="match status" value="1"/>
</dbReference>
<dbReference type="SMART" id="SM00028">
    <property type="entry name" value="TPR"/>
    <property type="match status" value="6"/>
</dbReference>
<dbReference type="SUPFAM" id="SSF53335">
    <property type="entry name" value="S-adenosyl-L-methionine-dependent methyltransferases"/>
    <property type="match status" value="1"/>
</dbReference>
<dbReference type="PANTHER" id="PTHR44366">
    <property type="entry name" value="UDP-N-ACETYLGLUCOSAMINE--PEPTIDE N-ACETYLGLUCOSAMINYLTRANSFERASE 110 KDA SUBUNIT"/>
    <property type="match status" value="1"/>
</dbReference>
<evidence type="ECO:0000256" key="1">
    <source>
        <dbReference type="PROSITE-ProRule" id="PRU00339"/>
    </source>
</evidence>
<accession>A0A858R909</accession>
<dbReference type="PROSITE" id="PS50005">
    <property type="entry name" value="TPR"/>
    <property type="match status" value="3"/>
</dbReference>
<dbReference type="Pfam" id="PF13424">
    <property type="entry name" value="TPR_12"/>
    <property type="match status" value="1"/>
</dbReference>
<dbReference type="Pfam" id="PF13489">
    <property type="entry name" value="Methyltransf_23"/>
    <property type="match status" value="1"/>
</dbReference>
<proteinExistence type="predicted"/>
<feature type="repeat" description="TPR" evidence="1">
    <location>
        <begin position="60"/>
        <end position="93"/>
    </location>
</feature>
<dbReference type="InterPro" id="IPR019734">
    <property type="entry name" value="TPR_rpt"/>
</dbReference>
<dbReference type="EMBL" id="CP051775">
    <property type="protein sequence ID" value="QJE73878.1"/>
    <property type="molecule type" value="Genomic_DNA"/>
</dbReference>
<evidence type="ECO:0000313" key="2">
    <source>
        <dbReference type="EMBL" id="QJE73878.1"/>
    </source>
</evidence>